<dbReference type="AlphaFoldDB" id="A0A7N2KTA1"/>
<name>A0A7N2KTA1_QUELO</name>
<dbReference type="EnsemblPlants" id="QL02p014819:mrna">
    <property type="protein sequence ID" value="QL02p014819:mrna"/>
    <property type="gene ID" value="QL02p014819"/>
</dbReference>
<proteinExistence type="predicted"/>
<protein>
    <submittedName>
        <fullName evidence="1">Uncharacterized protein</fullName>
    </submittedName>
</protein>
<dbReference type="Gramene" id="QL02p014819:mrna">
    <property type="protein sequence ID" value="QL02p014819:mrna"/>
    <property type="gene ID" value="QL02p014819"/>
</dbReference>
<accession>A0A7N2KTA1</accession>
<keyword evidence="2" id="KW-1185">Reference proteome</keyword>
<dbReference type="Proteomes" id="UP000594261">
    <property type="component" value="Chromosome 2"/>
</dbReference>
<evidence type="ECO:0000313" key="2">
    <source>
        <dbReference type="Proteomes" id="UP000594261"/>
    </source>
</evidence>
<dbReference type="InParanoid" id="A0A7N2KTA1"/>
<organism evidence="1 2">
    <name type="scientific">Quercus lobata</name>
    <name type="common">Valley oak</name>
    <dbReference type="NCBI Taxonomy" id="97700"/>
    <lineage>
        <taxon>Eukaryota</taxon>
        <taxon>Viridiplantae</taxon>
        <taxon>Streptophyta</taxon>
        <taxon>Embryophyta</taxon>
        <taxon>Tracheophyta</taxon>
        <taxon>Spermatophyta</taxon>
        <taxon>Magnoliopsida</taxon>
        <taxon>eudicotyledons</taxon>
        <taxon>Gunneridae</taxon>
        <taxon>Pentapetalae</taxon>
        <taxon>rosids</taxon>
        <taxon>fabids</taxon>
        <taxon>Fagales</taxon>
        <taxon>Fagaceae</taxon>
        <taxon>Quercus</taxon>
    </lineage>
</organism>
<sequence>MVLECFDRNHSGLPASRSKIKDRRGLLFREHPDAVTYRDKILDDYCDFCLIYGNESQRSRSSYIDIKMEINTNTLGMGIDDIIGDTQSPTTEFEIFHLRRNRKSAPSSTLACIQKVRRTIKKETRGS</sequence>
<reference evidence="1" key="2">
    <citation type="submission" date="2021-01" db="UniProtKB">
        <authorList>
            <consortium name="EnsemblPlants"/>
        </authorList>
    </citation>
    <scope>IDENTIFICATION</scope>
</reference>
<evidence type="ECO:0000313" key="1">
    <source>
        <dbReference type="EnsemblPlants" id="QL02p014819:mrna"/>
    </source>
</evidence>
<reference evidence="2" key="1">
    <citation type="journal article" date="2016" name="G3 (Bethesda)">
        <title>First Draft Assembly and Annotation of the Genome of a California Endemic Oak Quercus lobata Nee (Fagaceae).</title>
        <authorList>
            <person name="Sork V.L."/>
            <person name="Fitz-Gibbon S.T."/>
            <person name="Puiu D."/>
            <person name="Crepeau M."/>
            <person name="Gugger P.F."/>
            <person name="Sherman R."/>
            <person name="Stevens K."/>
            <person name="Langley C.H."/>
            <person name="Pellegrini M."/>
            <person name="Salzberg S.L."/>
        </authorList>
    </citation>
    <scope>NUCLEOTIDE SEQUENCE [LARGE SCALE GENOMIC DNA]</scope>
    <source>
        <strain evidence="2">cv. SW786</strain>
    </source>
</reference>